<accession>A0A0D0KM74</accession>
<sequence>MYAPQPTAPLDGIGDDTSDVRYLFSYNLQRLASVSSQATMLYMLEDAGLTSQEWRALAILDFLGSAPMNLLAQRAGIQKSQTSRLIASLERRKLIIRKTDTYDKRINLLSLTPSGRDLVNSLMIRSRDRNRRMLEALDESERLTLMHLISKVTKSSLGFLQELKGNSSRAAAVEPEPASIFENYGA</sequence>
<proteinExistence type="predicted"/>
<evidence type="ECO:0000313" key="2">
    <source>
        <dbReference type="EMBL" id="KIQ00646.1"/>
    </source>
</evidence>
<reference evidence="2 3" key="1">
    <citation type="submission" date="2014-12" db="EMBL/GenBank/DDBJ databases">
        <title>16Stimator: statistical estimation of ribosomal gene copy numbers from draft genome assemblies.</title>
        <authorList>
            <person name="Perisin M.A."/>
            <person name="Vetter M."/>
            <person name="Gilbert J.A."/>
            <person name="Bergelson J."/>
        </authorList>
    </citation>
    <scope>NUCLEOTIDE SEQUENCE [LARGE SCALE GENOMIC DNA]</scope>
    <source>
        <strain evidence="2 3">MEJ076</strain>
    </source>
</reference>
<organism evidence="2 3">
    <name type="scientific">Agrobacterium tumefaciens</name>
    <dbReference type="NCBI Taxonomy" id="358"/>
    <lineage>
        <taxon>Bacteria</taxon>
        <taxon>Pseudomonadati</taxon>
        <taxon>Pseudomonadota</taxon>
        <taxon>Alphaproteobacteria</taxon>
        <taxon>Hyphomicrobiales</taxon>
        <taxon>Rhizobiaceae</taxon>
        <taxon>Rhizobium/Agrobacterium group</taxon>
        <taxon>Agrobacterium</taxon>
        <taxon>Agrobacterium tumefaciens complex</taxon>
    </lineage>
</organism>
<name>A0A0D0KM74_AGRTU</name>
<dbReference type="InterPro" id="IPR036388">
    <property type="entry name" value="WH-like_DNA-bd_sf"/>
</dbReference>
<dbReference type="PANTHER" id="PTHR33164">
    <property type="entry name" value="TRANSCRIPTIONAL REGULATOR, MARR FAMILY"/>
    <property type="match status" value="1"/>
</dbReference>
<dbReference type="Proteomes" id="UP000035017">
    <property type="component" value="Unassembled WGS sequence"/>
</dbReference>
<dbReference type="GO" id="GO:0006950">
    <property type="term" value="P:response to stress"/>
    <property type="evidence" value="ECO:0007669"/>
    <property type="project" value="TreeGrafter"/>
</dbReference>
<dbReference type="EMBL" id="JXQV01000017">
    <property type="protein sequence ID" value="KIQ00646.1"/>
    <property type="molecule type" value="Genomic_DNA"/>
</dbReference>
<dbReference type="PROSITE" id="PS50995">
    <property type="entry name" value="HTH_MARR_2"/>
    <property type="match status" value="1"/>
</dbReference>
<dbReference type="SMART" id="SM00347">
    <property type="entry name" value="HTH_MARR"/>
    <property type="match status" value="1"/>
</dbReference>
<dbReference type="GO" id="GO:0003700">
    <property type="term" value="F:DNA-binding transcription factor activity"/>
    <property type="evidence" value="ECO:0007669"/>
    <property type="project" value="InterPro"/>
</dbReference>
<feature type="domain" description="HTH marR-type" evidence="1">
    <location>
        <begin position="21"/>
        <end position="154"/>
    </location>
</feature>
<dbReference type="InterPro" id="IPR036390">
    <property type="entry name" value="WH_DNA-bd_sf"/>
</dbReference>
<dbReference type="PRINTS" id="PR00598">
    <property type="entry name" value="HTHMARR"/>
</dbReference>
<gene>
    <name evidence="2" type="ORF">RU07_16915</name>
</gene>
<comment type="caution">
    <text evidence="2">The sequence shown here is derived from an EMBL/GenBank/DDBJ whole genome shotgun (WGS) entry which is preliminary data.</text>
</comment>
<evidence type="ECO:0000259" key="1">
    <source>
        <dbReference type="PROSITE" id="PS50995"/>
    </source>
</evidence>
<dbReference type="Pfam" id="PF12802">
    <property type="entry name" value="MarR_2"/>
    <property type="match status" value="1"/>
</dbReference>
<evidence type="ECO:0000313" key="3">
    <source>
        <dbReference type="Proteomes" id="UP000035017"/>
    </source>
</evidence>
<dbReference type="InterPro" id="IPR000835">
    <property type="entry name" value="HTH_MarR-typ"/>
</dbReference>
<dbReference type="Gene3D" id="1.10.10.10">
    <property type="entry name" value="Winged helix-like DNA-binding domain superfamily/Winged helix DNA-binding domain"/>
    <property type="match status" value="1"/>
</dbReference>
<dbReference type="PANTHER" id="PTHR33164:SF57">
    <property type="entry name" value="MARR-FAMILY TRANSCRIPTIONAL REGULATOR"/>
    <property type="match status" value="1"/>
</dbReference>
<protein>
    <recommendedName>
        <fullName evidence="1">HTH marR-type domain-containing protein</fullName>
    </recommendedName>
</protein>
<dbReference type="SUPFAM" id="SSF46785">
    <property type="entry name" value="Winged helix' DNA-binding domain"/>
    <property type="match status" value="1"/>
</dbReference>
<dbReference type="AlphaFoldDB" id="A0A0D0KM74"/>
<dbReference type="InterPro" id="IPR039422">
    <property type="entry name" value="MarR/SlyA-like"/>
</dbReference>